<feature type="transmembrane region" description="Helical" evidence="9">
    <location>
        <begin position="119"/>
        <end position="136"/>
    </location>
</feature>
<evidence type="ECO:0000256" key="2">
    <source>
        <dbReference type="ARBA" id="ARBA00010072"/>
    </source>
</evidence>
<dbReference type="NCBIfam" id="TIGR01726">
    <property type="entry name" value="HEQRo_perm_3TM"/>
    <property type="match status" value="1"/>
</dbReference>
<dbReference type="PANTHER" id="PTHR30614">
    <property type="entry name" value="MEMBRANE COMPONENT OF AMINO ACID ABC TRANSPORTER"/>
    <property type="match status" value="1"/>
</dbReference>
<evidence type="ECO:0000256" key="5">
    <source>
        <dbReference type="ARBA" id="ARBA00022692"/>
    </source>
</evidence>
<dbReference type="PANTHER" id="PTHR30614:SF0">
    <property type="entry name" value="L-CYSTINE TRANSPORT SYSTEM PERMEASE PROTEIN TCYL"/>
    <property type="match status" value="1"/>
</dbReference>
<keyword evidence="8 9" id="KW-0472">Membrane</keyword>
<gene>
    <name evidence="11" type="ORF">GTK09_04265</name>
</gene>
<keyword evidence="7 9" id="KW-1133">Transmembrane helix</keyword>
<keyword evidence="3 9" id="KW-0813">Transport</keyword>
<comment type="similarity">
    <text evidence="2">Belongs to the binding-protein-dependent transport system permease family. HisMQ subfamily.</text>
</comment>
<dbReference type="InterPro" id="IPR000515">
    <property type="entry name" value="MetI-like"/>
</dbReference>
<dbReference type="AlphaFoldDB" id="A0A6N9SX30"/>
<keyword evidence="6" id="KW-0029">Amino-acid transport</keyword>
<dbReference type="SUPFAM" id="SSF161098">
    <property type="entry name" value="MetI-like"/>
    <property type="match status" value="1"/>
</dbReference>
<dbReference type="InterPro" id="IPR043429">
    <property type="entry name" value="ArtM/GltK/GlnP/TcyL/YhdX-like"/>
</dbReference>
<evidence type="ECO:0000313" key="11">
    <source>
        <dbReference type="EMBL" id="NDW03633.1"/>
    </source>
</evidence>
<feature type="transmembrane region" description="Helical" evidence="9">
    <location>
        <begin position="211"/>
        <end position="229"/>
    </location>
</feature>
<evidence type="ECO:0000256" key="7">
    <source>
        <dbReference type="ARBA" id="ARBA00022989"/>
    </source>
</evidence>
<evidence type="ECO:0000256" key="4">
    <source>
        <dbReference type="ARBA" id="ARBA00022475"/>
    </source>
</evidence>
<dbReference type="RefSeq" id="WP_163461241.1">
    <property type="nucleotide sequence ID" value="NZ_JAAAMG010000002.1"/>
</dbReference>
<feature type="domain" description="ABC transmembrane type-1" evidence="10">
    <location>
        <begin position="73"/>
        <end position="266"/>
    </location>
</feature>
<evidence type="ECO:0000256" key="1">
    <source>
        <dbReference type="ARBA" id="ARBA00004429"/>
    </source>
</evidence>
<evidence type="ECO:0000313" key="12">
    <source>
        <dbReference type="Proteomes" id="UP000469011"/>
    </source>
</evidence>
<reference evidence="11 12" key="1">
    <citation type="submission" date="2020-01" db="EMBL/GenBank/DDBJ databases">
        <title>Jiella pacifica sp. nov.</title>
        <authorList>
            <person name="Xue Z."/>
            <person name="Zhu S."/>
            <person name="Chen J."/>
            <person name="Yang J."/>
        </authorList>
    </citation>
    <scope>NUCLEOTIDE SEQUENCE [LARGE SCALE GENOMIC DNA]</scope>
    <source>
        <strain evidence="11 12">40Bstr34</strain>
    </source>
</reference>
<name>A0A6N9SX30_9HYPH</name>
<dbReference type="InterPro" id="IPR035906">
    <property type="entry name" value="MetI-like_sf"/>
</dbReference>
<dbReference type="GO" id="GO:0043190">
    <property type="term" value="C:ATP-binding cassette (ABC) transporter complex"/>
    <property type="evidence" value="ECO:0007669"/>
    <property type="project" value="InterPro"/>
</dbReference>
<dbReference type="EMBL" id="JAAAMG010000002">
    <property type="protein sequence ID" value="NDW03633.1"/>
    <property type="molecule type" value="Genomic_DNA"/>
</dbReference>
<sequence length="283" mass="31121">MKAPVKAFRIDVEAVSSFLPSRALRGWHGILLLALLLTSLAIATAHAQSGGGTGPQSPLATLIEWIPFILRGFLLNLGMSFLAMAIATVLGIGLGLLQLSRTRFLSVPAWLVTHLFRNSPWLVILFVVMLLVPFELQLPGGGTFVMSDWLKATFAFSLPVMANLSEIVRGAIVSIPKGQWESAESLAFTHGQTLRWIILPQCVKRAIPPWMNWYALLAMATPMASILGVREAVGNAQAAMEAAGARPELLVPFYLFLLLLFFAYIYPISIWTRMIERKYAVES</sequence>
<dbReference type="Pfam" id="PF00528">
    <property type="entry name" value="BPD_transp_1"/>
    <property type="match status" value="1"/>
</dbReference>
<organism evidence="11 12">
    <name type="scientific">Jiella pacifica</name>
    <dbReference type="NCBI Taxonomy" id="2696469"/>
    <lineage>
        <taxon>Bacteria</taxon>
        <taxon>Pseudomonadati</taxon>
        <taxon>Pseudomonadota</taxon>
        <taxon>Alphaproteobacteria</taxon>
        <taxon>Hyphomicrobiales</taxon>
        <taxon>Aurantimonadaceae</taxon>
        <taxon>Jiella</taxon>
    </lineage>
</organism>
<feature type="transmembrane region" description="Helical" evidence="9">
    <location>
        <begin position="249"/>
        <end position="268"/>
    </location>
</feature>
<feature type="transmembrane region" description="Helical" evidence="9">
    <location>
        <begin position="81"/>
        <end position="99"/>
    </location>
</feature>
<comment type="caution">
    <text evidence="11">The sequence shown here is derived from an EMBL/GenBank/DDBJ whole genome shotgun (WGS) entry which is preliminary data.</text>
</comment>
<dbReference type="Proteomes" id="UP000469011">
    <property type="component" value="Unassembled WGS sequence"/>
</dbReference>
<protein>
    <submittedName>
        <fullName evidence="11">ABC transporter permease subunit</fullName>
    </submittedName>
</protein>
<dbReference type="CDD" id="cd06261">
    <property type="entry name" value="TM_PBP2"/>
    <property type="match status" value="1"/>
</dbReference>
<dbReference type="Gene3D" id="1.10.3720.10">
    <property type="entry name" value="MetI-like"/>
    <property type="match status" value="1"/>
</dbReference>
<comment type="subcellular location">
    <subcellularLocation>
        <location evidence="1">Cell inner membrane</location>
        <topology evidence="1">Multi-pass membrane protein</topology>
    </subcellularLocation>
    <subcellularLocation>
        <location evidence="9">Cell membrane</location>
        <topology evidence="9">Multi-pass membrane protein</topology>
    </subcellularLocation>
</comment>
<dbReference type="GO" id="GO:0006865">
    <property type="term" value="P:amino acid transport"/>
    <property type="evidence" value="ECO:0007669"/>
    <property type="project" value="UniProtKB-KW"/>
</dbReference>
<dbReference type="GO" id="GO:0022857">
    <property type="term" value="F:transmembrane transporter activity"/>
    <property type="evidence" value="ECO:0007669"/>
    <property type="project" value="InterPro"/>
</dbReference>
<evidence type="ECO:0000256" key="6">
    <source>
        <dbReference type="ARBA" id="ARBA00022970"/>
    </source>
</evidence>
<keyword evidence="5 9" id="KW-0812">Transmembrane</keyword>
<evidence type="ECO:0000256" key="3">
    <source>
        <dbReference type="ARBA" id="ARBA00022448"/>
    </source>
</evidence>
<dbReference type="PROSITE" id="PS50928">
    <property type="entry name" value="ABC_TM1"/>
    <property type="match status" value="1"/>
</dbReference>
<dbReference type="InterPro" id="IPR010065">
    <property type="entry name" value="AA_ABC_transptr_permease_3TM"/>
</dbReference>
<evidence type="ECO:0000256" key="9">
    <source>
        <dbReference type="RuleBase" id="RU363032"/>
    </source>
</evidence>
<evidence type="ECO:0000259" key="10">
    <source>
        <dbReference type="PROSITE" id="PS50928"/>
    </source>
</evidence>
<proteinExistence type="inferred from homology"/>
<accession>A0A6N9SX30</accession>
<keyword evidence="4" id="KW-1003">Cell membrane</keyword>
<keyword evidence="12" id="KW-1185">Reference proteome</keyword>
<evidence type="ECO:0000256" key="8">
    <source>
        <dbReference type="ARBA" id="ARBA00023136"/>
    </source>
</evidence>